<dbReference type="PANTHER" id="PTHR34512:SF30">
    <property type="entry name" value="OUTER MEMBRANE PROTEIN ASSEMBLY FACTOR BAMB"/>
    <property type="match status" value="1"/>
</dbReference>
<dbReference type="eggNOG" id="COG1520">
    <property type="taxonomic scope" value="Bacteria"/>
</dbReference>
<evidence type="ECO:0000313" key="3">
    <source>
        <dbReference type="Proteomes" id="UP000007013"/>
    </source>
</evidence>
<dbReference type="InterPro" id="IPR011047">
    <property type="entry name" value="Quinoprotein_ADH-like_sf"/>
</dbReference>
<proteinExistence type="predicted"/>
<accession>B1ZZA3</accession>
<dbReference type="KEGG" id="ote:Oter_3898"/>
<gene>
    <name evidence="2" type="ordered locus">Oter_3898</name>
</gene>
<dbReference type="Gene3D" id="2.130.10.10">
    <property type="entry name" value="YVTN repeat-like/Quinoprotein amine dehydrogenase"/>
    <property type="match status" value="3"/>
</dbReference>
<sequence>MLALVVPAALGAQAMFRGDPAHSGRSGETGPATLKGVKWTVKTGGPVVSSPVLVDGTLYVGSDDGSLYAVEAGSGATKWKFATEGYVRSTPAIVDGTAYFGSYDGFIYAVDAATGQLRWKFETAGERKFSAKGLHGSRPKQQVIADAWDCYLSSPTVVDGRVHVGSGDGHVYALDARSGELRWKFATQDVVHASPAVVDGVVYVGSWDTFLYALDATNGALKWKFKTGEDPENHNQEGIQSSPTVVEGVVYFGCRDFHLYAVEAQTGTQRWKHKITWINATPTVRDGRVYASTSIPSMFFALDAQTGEEVYRVELGAPAFSSPTLAGDLAFVGSFNGRLYAVDLAGRKIAWVYETDAAKANVRQALTPEGQLNSPVLFPSRFFEKMTVAVDHLLASGAILSSPAVEQGRVYFGSADGAIYALE</sequence>
<evidence type="ECO:0000313" key="2">
    <source>
        <dbReference type="EMBL" id="ACB77172.1"/>
    </source>
</evidence>
<dbReference type="AlphaFoldDB" id="B1ZZA3"/>
<reference evidence="2 3" key="1">
    <citation type="journal article" date="2011" name="J. Bacteriol.">
        <title>Genome sequence of the verrucomicrobium Opitutus terrae PB90-1, an abundant inhabitant of rice paddy soil ecosystems.</title>
        <authorList>
            <person name="van Passel M.W."/>
            <person name="Kant R."/>
            <person name="Palva A."/>
            <person name="Copeland A."/>
            <person name="Lucas S."/>
            <person name="Lapidus A."/>
            <person name="Glavina del Rio T."/>
            <person name="Pitluck S."/>
            <person name="Goltsman E."/>
            <person name="Clum A."/>
            <person name="Sun H."/>
            <person name="Schmutz J."/>
            <person name="Larimer F.W."/>
            <person name="Land M.L."/>
            <person name="Hauser L."/>
            <person name="Kyrpides N."/>
            <person name="Mikhailova N."/>
            <person name="Richardson P.P."/>
            <person name="Janssen P.H."/>
            <person name="de Vos W.M."/>
            <person name="Smidt H."/>
        </authorList>
    </citation>
    <scope>NUCLEOTIDE SEQUENCE [LARGE SCALE GENOMIC DNA]</scope>
    <source>
        <strain evidence="3">DSM 11246 / JCM 15787 / PB90-1</strain>
    </source>
</reference>
<dbReference type="HOGENOM" id="CLU_027480_4_1_0"/>
<organism evidence="2 3">
    <name type="scientific">Opitutus terrae (strain DSM 11246 / JCM 15787 / PB90-1)</name>
    <dbReference type="NCBI Taxonomy" id="452637"/>
    <lineage>
        <taxon>Bacteria</taxon>
        <taxon>Pseudomonadati</taxon>
        <taxon>Verrucomicrobiota</taxon>
        <taxon>Opitutia</taxon>
        <taxon>Opitutales</taxon>
        <taxon>Opitutaceae</taxon>
        <taxon>Opitutus</taxon>
    </lineage>
</organism>
<name>B1ZZA3_OPITP</name>
<dbReference type="SUPFAM" id="SSF50998">
    <property type="entry name" value="Quinoprotein alcohol dehydrogenase-like"/>
    <property type="match status" value="3"/>
</dbReference>
<dbReference type="EMBL" id="CP001032">
    <property type="protein sequence ID" value="ACB77172.1"/>
    <property type="molecule type" value="Genomic_DNA"/>
</dbReference>
<feature type="domain" description="Pyrrolo-quinoline quinone repeat" evidence="1">
    <location>
        <begin position="39"/>
        <end position="125"/>
    </location>
</feature>
<keyword evidence="3" id="KW-1185">Reference proteome</keyword>
<dbReference type="PANTHER" id="PTHR34512">
    <property type="entry name" value="CELL SURFACE PROTEIN"/>
    <property type="match status" value="1"/>
</dbReference>
<evidence type="ECO:0000259" key="1">
    <source>
        <dbReference type="Pfam" id="PF13360"/>
    </source>
</evidence>
<dbReference type="InterPro" id="IPR015943">
    <property type="entry name" value="WD40/YVTN_repeat-like_dom_sf"/>
</dbReference>
<dbReference type="InterPro" id="IPR018391">
    <property type="entry name" value="PQQ_b-propeller_rpt"/>
</dbReference>
<dbReference type="Pfam" id="PF13360">
    <property type="entry name" value="PQQ_2"/>
    <property type="match status" value="2"/>
</dbReference>
<dbReference type="Proteomes" id="UP000007013">
    <property type="component" value="Chromosome"/>
</dbReference>
<dbReference type="InterPro" id="IPR002372">
    <property type="entry name" value="PQQ_rpt_dom"/>
</dbReference>
<protein>
    <submittedName>
        <fullName evidence="2">Pyrrolo-quinoline quinone</fullName>
    </submittedName>
</protein>
<dbReference type="STRING" id="452637.Oter_3898"/>
<dbReference type="SMART" id="SM00564">
    <property type="entry name" value="PQQ"/>
    <property type="match status" value="7"/>
</dbReference>
<feature type="domain" description="Pyrrolo-quinoline quinone repeat" evidence="1">
    <location>
        <begin position="154"/>
        <end position="293"/>
    </location>
</feature>